<dbReference type="PANTHER" id="PTHR42912:SF93">
    <property type="entry name" value="N6-ADENOSINE-METHYLTRANSFERASE TMT1A"/>
    <property type="match status" value="1"/>
</dbReference>
<dbReference type="GO" id="GO:0008757">
    <property type="term" value="F:S-adenosylmethionine-dependent methyltransferase activity"/>
    <property type="evidence" value="ECO:0007669"/>
    <property type="project" value="InterPro"/>
</dbReference>
<dbReference type="PANTHER" id="PTHR42912">
    <property type="entry name" value="METHYLTRANSFERASE"/>
    <property type="match status" value="1"/>
</dbReference>
<feature type="region of interest" description="Disordered" evidence="1">
    <location>
        <begin position="209"/>
        <end position="234"/>
    </location>
</feature>
<dbReference type="KEGG" id="kmn:HW532_15915"/>
<feature type="domain" description="Methyltransferase type 11" evidence="2">
    <location>
        <begin position="44"/>
        <end position="139"/>
    </location>
</feature>
<dbReference type="GO" id="GO:0032259">
    <property type="term" value="P:methylation"/>
    <property type="evidence" value="ECO:0007669"/>
    <property type="project" value="UniProtKB-KW"/>
</dbReference>
<evidence type="ECO:0000256" key="1">
    <source>
        <dbReference type="SAM" id="MobiDB-lite"/>
    </source>
</evidence>
<reference evidence="3 4" key="1">
    <citation type="submission" date="2020-06" db="EMBL/GenBank/DDBJ databases">
        <title>Genome sequence of 2 isolates from Red Sea Mangroves.</title>
        <authorList>
            <person name="Sefrji F."/>
            <person name="Michoud G."/>
            <person name="Merlino G."/>
            <person name="Daffonchio D."/>
        </authorList>
    </citation>
    <scope>NUCLEOTIDE SEQUENCE [LARGE SCALE GENOMIC DNA]</scope>
    <source>
        <strain evidence="3 4">R1DC25</strain>
    </source>
</reference>
<keyword evidence="4" id="KW-1185">Reference proteome</keyword>
<protein>
    <submittedName>
        <fullName evidence="3">Methyltransferase domain-containing protein</fullName>
    </submittedName>
</protein>
<dbReference type="Gene3D" id="3.40.50.150">
    <property type="entry name" value="Vaccinia Virus protein VP39"/>
    <property type="match status" value="1"/>
</dbReference>
<dbReference type="InterPro" id="IPR013216">
    <property type="entry name" value="Methyltransf_11"/>
</dbReference>
<dbReference type="AlphaFoldDB" id="A0A7S8HEG7"/>
<dbReference type="SUPFAM" id="SSF53335">
    <property type="entry name" value="S-adenosyl-L-methionine-dependent methyltransferases"/>
    <property type="match status" value="1"/>
</dbReference>
<dbReference type="EMBL" id="CP058214">
    <property type="protein sequence ID" value="QPC45373.1"/>
    <property type="molecule type" value="Genomic_DNA"/>
</dbReference>
<keyword evidence="3" id="KW-0489">Methyltransferase</keyword>
<name>A0A7S8HEG7_9HYPH</name>
<accession>A0A7S8HEG7</accession>
<dbReference type="Proteomes" id="UP000593594">
    <property type="component" value="Chromosome"/>
</dbReference>
<sequence>MKEEAVRRAYARWAPVYDMTFGLVAEFGRSRTVDFINRRRGRVLEVGVGTGMSLPRYRPEIEVTGIDLSPEMLAKARARVARRGLDNVAAIEEMDASDMAFEDNSFDVVVAMYVMTVVPDPERVMRELARVCRPGGEVLVVNHFSQDHGIRGAVEKGMARFAEALGWRPEFPLDTVLVCEDLELKEEQPLKPFGLFTMLRFVKTEPGAARPLAPKSGTSTVGQPGGVRVGDVPA</sequence>
<dbReference type="InterPro" id="IPR050508">
    <property type="entry name" value="Methyltransf_Superfamily"/>
</dbReference>
<keyword evidence="3" id="KW-0808">Transferase</keyword>
<organism evidence="3 4">
    <name type="scientific">Kaustia mangrovi</name>
    <dbReference type="NCBI Taxonomy" id="2593653"/>
    <lineage>
        <taxon>Bacteria</taxon>
        <taxon>Pseudomonadati</taxon>
        <taxon>Pseudomonadota</taxon>
        <taxon>Alphaproteobacteria</taxon>
        <taxon>Hyphomicrobiales</taxon>
        <taxon>Parvibaculaceae</taxon>
        <taxon>Kaustia</taxon>
    </lineage>
</organism>
<evidence type="ECO:0000259" key="2">
    <source>
        <dbReference type="Pfam" id="PF08241"/>
    </source>
</evidence>
<gene>
    <name evidence="3" type="ORF">HW532_15915</name>
</gene>
<proteinExistence type="predicted"/>
<dbReference type="Pfam" id="PF08241">
    <property type="entry name" value="Methyltransf_11"/>
    <property type="match status" value="1"/>
</dbReference>
<dbReference type="CDD" id="cd02440">
    <property type="entry name" value="AdoMet_MTases"/>
    <property type="match status" value="1"/>
</dbReference>
<evidence type="ECO:0000313" key="4">
    <source>
        <dbReference type="Proteomes" id="UP000593594"/>
    </source>
</evidence>
<dbReference type="InterPro" id="IPR029063">
    <property type="entry name" value="SAM-dependent_MTases_sf"/>
</dbReference>
<evidence type="ECO:0000313" key="3">
    <source>
        <dbReference type="EMBL" id="QPC45373.1"/>
    </source>
</evidence>